<proteinExistence type="predicted"/>
<feature type="coiled-coil region" evidence="3">
    <location>
        <begin position="190"/>
        <end position="262"/>
    </location>
</feature>
<dbReference type="NCBIfam" id="TIGR02971">
    <property type="entry name" value="heterocyst_DevB"/>
    <property type="match status" value="1"/>
</dbReference>
<sequence>MVSAFFNLPKIKPRKTALIGISVSLLAGGVLLSQIVGNHVLQKKEKEEQVVPKVKTVTALGRLEPEGDVIKIAASSSGQGGGQGNKIDKLLVKEGEEVKAGQVIAILDNSDKLKAAYDKAKEAVAIAQANLAKVQAGAKTGEIEAQKAEIARIKAQSLGEERAQREAVSRLEAQWEGDKATQKATLARLEAQLEGDRKAQAATIKRLEAQLNNAQVELRRYERLFKAGAIARSEYDSKRLSADTLVEQLNEAKAVLARTQATGIKQISEAKASLQRVTSTGNRQIQEARAVLSRIQNASTEQVNSAQGTLSKIAEVRPVDVTAAKAELRQAVASEKEARASFEQSLIKAPSKGVILKINSRSGETASNDGIVELGKVQQMMVVAEVYQAHISKIKEGQNVRVTSNSLGADLMGKVDSIGWQVQRQDVINSDPSENIDARVIEVKVRLNEESSKKAAKLTNLQVKAIFEL</sequence>
<reference evidence="4 5" key="1">
    <citation type="submission" date="2017-06" db="EMBL/GenBank/DDBJ databases">
        <title>Genome sequencing of cyanobaciteial culture collection at National Institute for Environmental Studies (NIES).</title>
        <authorList>
            <person name="Hirose Y."/>
            <person name="Shimura Y."/>
            <person name="Fujisawa T."/>
            <person name="Nakamura Y."/>
            <person name="Kawachi M."/>
        </authorList>
    </citation>
    <scope>NUCLEOTIDE SEQUENCE [LARGE SCALE GENOMIC DNA]</scope>
    <source>
        <strain evidence="4 5">NIES-267</strain>
    </source>
</reference>
<dbReference type="GO" id="GO:0030313">
    <property type="term" value="C:cell envelope"/>
    <property type="evidence" value="ECO:0007669"/>
    <property type="project" value="UniProtKB-SubCell"/>
</dbReference>
<evidence type="ECO:0000313" key="5">
    <source>
        <dbReference type="Proteomes" id="UP000218418"/>
    </source>
</evidence>
<evidence type="ECO:0000313" key="4">
    <source>
        <dbReference type="EMBL" id="BAY87024.1"/>
    </source>
</evidence>
<evidence type="ECO:0000256" key="2">
    <source>
        <dbReference type="ARBA" id="ARBA00023054"/>
    </source>
</evidence>
<dbReference type="InterPro" id="IPR014315">
    <property type="entry name" value="ABC_heterocyst_DevB"/>
</dbReference>
<gene>
    <name evidence="4" type="ORF">NIES267_65350</name>
</gene>
<dbReference type="EMBL" id="AP018227">
    <property type="protein sequence ID" value="BAY87024.1"/>
    <property type="molecule type" value="Genomic_DNA"/>
</dbReference>
<dbReference type="Proteomes" id="UP000218418">
    <property type="component" value="Chromosome"/>
</dbReference>
<dbReference type="Gene3D" id="1.10.287.470">
    <property type="entry name" value="Helix hairpin bin"/>
    <property type="match status" value="1"/>
</dbReference>
<dbReference type="InterPro" id="IPR050465">
    <property type="entry name" value="UPF0194_transport"/>
</dbReference>
<name>A0A1Z4M0K5_9CYAN</name>
<keyword evidence="2 3" id="KW-0175">Coiled coil</keyword>
<keyword evidence="5" id="KW-1185">Reference proteome</keyword>
<dbReference type="OrthoDB" id="556614at2"/>
<dbReference type="Gene3D" id="2.40.30.170">
    <property type="match status" value="1"/>
</dbReference>
<organism evidence="4 5">
    <name type="scientific">Calothrix parasitica NIES-267</name>
    <dbReference type="NCBI Taxonomy" id="1973488"/>
    <lineage>
        <taxon>Bacteria</taxon>
        <taxon>Bacillati</taxon>
        <taxon>Cyanobacteriota</taxon>
        <taxon>Cyanophyceae</taxon>
        <taxon>Nostocales</taxon>
        <taxon>Calotrichaceae</taxon>
        <taxon>Calothrix</taxon>
    </lineage>
</organism>
<dbReference type="AlphaFoldDB" id="A0A1Z4M0K5"/>
<evidence type="ECO:0000256" key="1">
    <source>
        <dbReference type="ARBA" id="ARBA00004196"/>
    </source>
</evidence>
<accession>A0A1Z4M0K5</accession>
<dbReference type="PANTHER" id="PTHR32347:SF27">
    <property type="entry name" value="RND EFFLUX PUMP MEMBRANE FUSION PROTEIN BARREL-SANDWICH DOMAIN-CONTAINING PROTEIN"/>
    <property type="match status" value="1"/>
</dbReference>
<comment type="subcellular location">
    <subcellularLocation>
        <location evidence="1">Cell envelope</location>
    </subcellularLocation>
</comment>
<evidence type="ECO:0000256" key="3">
    <source>
        <dbReference type="SAM" id="Coils"/>
    </source>
</evidence>
<dbReference type="Gene3D" id="2.40.50.100">
    <property type="match status" value="2"/>
</dbReference>
<dbReference type="PANTHER" id="PTHR32347">
    <property type="entry name" value="EFFLUX SYSTEM COMPONENT YKNX-RELATED"/>
    <property type="match status" value="1"/>
</dbReference>
<protein>
    <submittedName>
        <fullName evidence="4">Heterocyst specific ABC-transporter, membrane fusion protein DevB homolog</fullName>
    </submittedName>
</protein>